<dbReference type="PATRIC" id="fig|1538.10.peg.3819"/>
<evidence type="ECO:0000313" key="2">
    <source>
        <dbReference type="Proteomes" id="UP000077407"/>
    </source>
</evidence>
<comment type="caution">
    <text evidence="1">The sequence shown here is derived from an EMBL/GenBank/DDBJ whole genome shotgun (WGS) entry which is preliminary data.</text>
</comment>
<gene>
    <name evidence="1" type="ORF">WY13_03743</name>
</gene>
<proteinExistence type="predicted"/>
<accession>A0A162KIN9</accession>
<dbReference type="Proteomes" id="UP000077407">
    <property type="component" value="Unassembled WGS sequence"/>
</dbReference>
<evidence type="ECO:0000313" key="1">
    <source>
        <dbReference type="EMBL" id="OAA82972.1"/>
    </source>
</evidence>
<organism evidence="1 2">
    <name type="scientific">Clostridium ljungdahlii</name>
    <dbReference type="NCBI Taxonomy" id="1538"/>
    <lineage>
        <taxon>Bacteria</taxon>
        <taxon>Bacillati</taxon>
        <taxon>Bacillota</taxon>
        <taxon>Clostridia</taxon>
        <taxon>Eubacteriales</taxon>
        <taxon>Clostridiaceae</taxon>
        <taxon>Clostridium</taxon>
    </lineage>
</organism>
<sequence length="50" mass="6042">MIINENKNQVEKYNLFINSSIYRLYFYKPAINYAEHKKTDKREENGRAEG</sequence>
<reference evidence="1 2" key="1">
    <citation type="journal article" date="2015" name="Biotechnol. Bioeng.">
        <title>Genome sequence and phenotypic characterization of Caulobacter segnis.</title>
        <authorList>
            <person name="Patel S."/>
            <person name="Fletcher B."/>
            <person name="Scott D.C."/>
            <person name="Ely B."/>
        </authorList>
    </citation>
    <scope>NUCLEOTIDE SEQUENCE [LARGE SCALE GENOMIC DNA]</scope>
    <source>
        <strain evidence="1 2">ERI-2</strain>
    </source>
</reference>
<dbReference type="AlphaFoldDB" id="A0A162KIN9"/>
<name>A0A162KIN9_9CLOT</name>
<dbReference type="EMBL" id="LITT01000063">
    <property type="protein sequence ID" value="OAA82972.1"/>
    <property type="molecule type" value="Genomic_DNA"/>
</dbReference>
<protein>
    <submittedName>
        <fullName evidence="1">Uncharacterized protein</fullName>
    </submittedName>
</protein>